<dbReference type="Proteomes" id="UP001279522">
    <property type="component" value="Unassembled WGS sequence"/>
</dbReference>
<evidence type="ECO:0000313" key="3">
    <source>
        <dbReference type="Proteomes" id="UP001279522"/>
    </source>
</evidence>
<reference evidence="2" key="1">
    <citation type="submission" date="2023-05" db="EMBL/GenBank/DDBJ databases">
        <authorList>
            <consortium name="Clinical and Environmental Microbiology Branch: Whole genome sequencing antimicrobial resistance pathogens in the healthcare setting"/>
        </authorList>
    </citation>
    <scope>NUCLEOTIDE SEQUENCE</scope>
    <source>
        <strain evidence="2">2023GN-00287</strain>
    </source>
</reference>
<protein>
    <submittedName>
        <fullName evidence="2">Tail fiber domain-containing protein</fullName>
    </submittedName>
</protein>
<evidence type="ECO:0000313" key="2">
    <source>
        <dbReference type="EMBL" id="ELV3682953.1"/>
    </source>
</evidence>
<feature type="domain" description="Peptidase S74" evidence="1">
    <location>
        <begin position="282"/>
        <end position="400"/>
    </location>
</feature>
<dbReference type="Pfam" id="PF13884">
    <property type="entry name" value="Peptidase_S74"/>
    <property type="match status" value="1"/>
</dbReference>
<name>A0AAN4D4Q8_CITFR</name>
<gene>
    <name evidence="2" type="ORF">SGX49_005468</name>
</gene>
<dbReference type="RefSeq" id="WP_404779694.1">
    <property type="nucleotide sequence ID" value="NZ_CAYEWG010000056.1"/>
</dbReference>
<feature type="non-terminal residue" evidence="2">
    <location>
        <position position="1"/>
    </location>
</feature>
<accession>A0AAN4D4Q8</accession>
<dbReference type="InterPro" id="IPR030392">
    <property type="entry name" value="S74_ICA"/>
</dbReference>
<dbReference type="EMBL" id="ABOSXX010000072">
    <property type="protein sequence ID" value="ELV3682953.1"/>
    <property type="molecule type" value="Genomic_DNA"/>
</dbReference>
<proteinExistence type="predicted"/>
<comment type="caution">
    <text evidence="2">The sequence shown here is derived from an EMBL/GenBank/DDBJ whole genome shotgun (WGS) entry which is preliminary data.</text>
</comment>
<evidence type="ECO:0000259" key="1">
    <source>
        <dbReference type="PROSITE" id="PS51688"/>
    </source>
</evidence>
<organism evidence="2 3">
    <name type="scientific">Citrobacter freundii</name>
    <dbReference type="NCBI Taxonomy" id="546"/>
    <lineage>
        <taxon>Bacteria</taxon>
        <taxon>Pseudomonadati</taxon>
        <taxon>Pseudomonadota</taxon>
        <taxon>Gammaproteobacteria</taxon>
        <taxon>Enterobacterales</taxon>
        <taxon>Enterobacteriaceae</taxon>
        <taxon>Citrobacter</taxon>
        <taxon>Citrobacter freundii complex</taxon>
    </lineage>
</organism>
<sequence>WQLLFSANGNITVRLPDNSEFTGPSWKSIIERVNNALLKSEALADLPDKNAARDNLTLGNSQDVTFGSVLGTRGVNSVAGGSGTGVKSTAGVKKDILLTSNNVDGELGWMMNQLQGWMGNSFYQFGGIRGAGNYLDAIALIANSFGAGANTYRFNFLSGYGGVIQSPRGFWGQCGSGGWGDVDGPWTTPYWSAIVGGNDGGWAPIVSGGSSASGGWSTRLSLGLISNGANGWPHGVLHFMGDARYHRMFRFNPQSGDITTDVWNESGSNWQGSYVFAKNATSDRDLKEDIQYRDGKDSFDRVMQWLPTMFKYKGSDTQRFGLIAQDLTKVDPQYVKIVPGGPVFEDVVGVDESGNEYVDHQIEVGLKDDTLALDNNVIMADMACAMVYMGRAMKDQMSELNSLKNVIETLKGSQQN</sequence>
<dbReference type="PROSITE" id="PS51688">
    <property type="entry name" value="ICA"/>
    <property type="match status" value="1"/>
</dbReference>
<dbReference type="AlphaFoldDB" id="A0AAN4D4Q8"/>